<keyword evidence="1" id="KW-0732">Signal</keyword>
<reference evidence="2 3" key="1">
    <citation type="submission" date="2023-12" db="EMBL/GenBank/DDBJ databases">
        <title>Description of an unclassified Opitutus bacterium of Verrucomicrobiota.</title>
        <authorList>
            <person name="Zhang D.-F."/>
        </authorList>
    </citation>
    <scope>NUCLEOTIDE SEQUENCE [LARGE SCALE GENOMIC DNA]</scope>
    <source>
        <strain evidence="2 3">WL0086</strain>
    </source>
</reference>
<dbReference type="SUPFAM" id="SSF75005">
    <property type="entry name" value="Arabinanase/levansucrase/invertase"/>
    <property type="match status" value="1"/>
</dbReference>
<feature type="chain" id="PRO_5047314191" description="Glycosyl hydrolase family 32 N-terminal domain-containing protein" evidence="1">
    <location>
        <begin position="21"/>
        <end position="499"/>
    </location>
</feature>
<dbReference type="Proteomes" id="UP000738431">
    <property type="component" value="Chromosome"/>
</dbReference>
<accession>A0ABZ1C7Q8</accession>
<dbReference type="InterPro" id="IPR023296">
    <property type="entry name" value="Glyco_hydro_beta-prop_sf"/>
</dbReference>
<dbReference type="Gene3D" id="2.115.10.20">
    <property type="entry name" value="Glycosyl hydrolase domain, family 43"/>
    <property type="match status" value="1"/>
</dbReference>
<evidence type="ECO:0008006" key="4">
    <source>
        <dbReference type="Google" id="ProtNLM"/>
    </source>
</evidence>
<dbReference type="RefSeq" id="WP_221030411.1">
    <property type="nucleotide sequence ID" value="NZ_CP139781.1"/>
</dbReference>
<keyword evidence="3" id="KW-1185">Reference proteome</keyword>
<evidence type="ECO:0000256" key="1">
    <source>
        <dbReference type="SAM" id="SignalP"/>
    </source>
</evidence>
<name>A0ABZ1C7Q8_9BACT</name>
<dbReference type="EMBL" id="CP139781">
    <property type="protein sequence ID" value="WRQ87425.1"/>
    <property type="molecule type" value="Genomic_DNA"/>
</dbReference>
<protein>
    <recommendedName>
        <fullName evidence="4">Glycosyl hydrolase family 32 N-terminal domain-containing protein</fullName>
    </recommendedName>
</protein>
<evidence type="ECO:0000313" key="2">
    <source>
        <dbReference type="EMBL" id="WRQ87425.1"/>
    </source>
</evidence>
<proteinExistence type="predicted"/>
<feature type="signal peptide" evidence="1">
    <location>
        <begin position="1"/>
        <end position="20"/>
    </location>
</feature>
<gene>
    <name evidence="2" type="ORF">K1X11_021640</name>
</gene>
<organism evidence="2 3">
    <name type="scientific">Actomonas aquatica</name>
    <dbReference type="NCBI Taxonomy" id="2866162"/>
    <lineage>
        <taxon>Bacteria</taxon>
        <taxon>Pseudomonadati</taxon>
        <taxon>Verrucomicrobiota</taxon>
        <taxon>Opitutia</taxon>
        <taxon>Opitutales</taxon>
        <taxon>Opitutaceae</taxon>
        <taxon>Actomonas</taxon>
    </lineage>
</organism>
<evidence type="ECO:0000313" key="3">
    <source>
        <dbReference type="Proteomes" id="UP000738431"/>
    </source>
</evidence>
<sequence length="499" mass="56011">MTCFRLLSPLLLLSAVMMGASEPPEREPVHIGDRRELWVDRALIASMDGLRHELGRPVDAGAVLHFDEPWEYAAIYVTVFQDGDRYRMYYRGGLPIEPGGPRQWLTCYAESDDGVVWTKPELDVFEFQGRKTNAVLAPDPVYGPSHNFAPMLDDRPGVPAEERFKAIGGVYHADETETVDGVKPLDGLHRYVSADGIHWRRLELPPLFPNHALDSLNVLVWLPEEQCYAIYLRTWTGDEGADKPTYKGFRSVSRTTSTDFVHWTVPEPMRFGDAPLEHLYTNGTQPYFRAPHLLVALPFRYWPDRQAYPAEEHVARGVPESQSHGVADAVLMTSRGGTTYDRTFLQSLVRPGRDPLAWYARNNAPSTGIVPTGEQEMSFYTVTHYNHPTAQLRRQVLRRDGLAAVHADYEPGTLVTHPVVFAGSELALNLSTSAAGGVKVELLDLAGAVLATSETLLGDDLDYRVRWVDRGDVGDLAGRPVRLRFTLQDADLYAFRFHR</sequence>